<proteinExistence type="predicted"/>
<dbReference type="Proteomes" id="UP000827138">
    <property type="component" value="Chromosome"/>
</dbReference>
<organism evidence="2 3">
    <name type="scientific">Streptomyces akebiae</name>
    <dbReference type="NCBI Taxonomy" id="2865673"/>
    <lineage>
        <taxon>Bacteria</taxon>
        <taxon>Bacillati</taxon>
        <taxon>Actinomycetota</taxon>
        <taxon>Actinomycetes</taxon>
        <taxon>Kitasatosporales</taxon>
        <taxon>Streptomycetaceae</taxon>
        <taxon>Streptomyces</taxon>
    </lineage>
</organism>
<gene>
    <name evidence="2" type="ORF">K1J60_05940</name>
</gene>
<reference evidence="2 3" key="1">
    <citation type="submission" date="2021-08" db="EMBL/GenBank/DDBJ databases">
        <authorList>
            <person name="Ping M."/>
        </authorList>
    </citation>
    <scope>NUCLEOTIDE SEQUENCE [LARGE SCALE GENOMIC DNA]</scope>
    <source>
        <strain evidence="2 3">MG28</strain>
    </source>
</reference>
<keyword evidence="3" id="KW-1185">Reference proteome</keyword>
<protein>
    <submittedName>
        <fullName evidence="2">Uncharacterized protein</fullName>
    </submittedName>
</protein>
<accession>A0ABX8XKB7</accession>
<evidence type="ECO:0000313" key="3">
    <source>
        <dbReference type="Proteomes" id="UP000827138"/>
    </source>
</evidence>
<evidence type="ECO:0000256" key="1">
    <source>
        <dbReference type="SAM" id="MobiDB-lite"/>
    </source>
</evidence>
<dbReference type="EMBL" id="CP080647">
    <property type="protein sequence ID" value="QYX76107.1"/>
    <property type="molecule type" value="Genomic_DNA"/>
</dbReference>
<sequence>MATVFSPLAHASGNAIPTTLKGIPPMNDLAAIPVAAVLLHALAVREVPGFLELDEDFVIAHPPHLPQDKALASEHIILCAPGYVSGSVAEYTGGLYARADEGYDGSDYCEIEMVYEAQPGSDLMAHAAACAEAVAKWFASRRTSPESSGDKSGADDTDEVRTSTTGVC</sequence>
<evidence type="ECO:0000313" key="2">
    <source>
        <dbReference type="EMBL" id="QYX76107.1"/>
    </source>
</evidence>
<name>A0ABX8XKB7_9ACTN</name>
<feature type="region of interest" description="Disordered" evidence="1">
    <location>
        <begin position="142"/>
        <end position="168"/>
    </location>
</feature>
<dbReference type="RefSeq" id="WP_220645242.1">
    <property type="nucleotide sequence ID" value="NZ_CP080647.1"/>
</dbReference>